<accession>A0A150J711</accession>
<evidence type="ECO:0000313" key="2">
    <source>
        <dbReference type="Proteomes" id="UP000075398"/>
    </source>
</evidence>
<reference evidence="1 2" key="1">
    <citation type="journal article" date="2016" name="ISME J.">
        <title>Chasing the elusive Euryarchaeota class WSA2: genomes reveal a uniquely fastidious methyl-reducing methanogen.</title>
        <authorList>
            <person name="Nobu M.K."/>
            <person name="Narihiro T."/>
            <person name="Kuroda K."/>
            <person name="Mei R."/>
            <person name="Liu W.T."/>
        </authorList>
    </citation>
    <scope>NUCLEOTIDE SEQUENCE [LARGE SCALE GENOMIC DNA]</scope>
    <source>
        <strain evidence="1">U1lsi0528_Bin055</strain>
    </source>
</reference>
<organism evidence="1 2">
    <name type="scientific">Candidatus Methanofastidiosum methylothiophilum</name>
    <dbReference type="NCBI Taxonomy" id="1705564"/>
    <lineage>
        <taxon>Archaea</taxon>
        <taxon>Methanobacteriati</taxon>
        <taxon>Methanobacteriota</taxon>
        <taxon>Stenosarchaea group</taxon>
        <taxon>Candidatus Methanofastidiosia</taxon>
        <taxon>Candidatus Methanofastidiosales</taxon>
        <taxon>Candidatus Methanofastidiosaceae</taxon>
        <taxon>Candidatus Methanofastidiosum</taxon>
    </lineage>
</organism>
<evidence type="ECO:0000313" key="1">
    <source>
        <dbReference type="EMBL" id="KYC52990.1"/>
    </source>
</evidence>
<comment type="caution">
    <text evidence="1">The sequence shown here is derived from an EMBL/GenBank/DDBJ whole genome shotgun (WGS) entry which is preliminary data.</text>
</comment>
<gene>
    <name evidence="1" type="ORF">AMQ22_00468</name>
</gene>
<sequence length="178" mass="20919">MAEKIKVNLESLSENNRYELLPTINVERSWKNFFKKIEELSNASKQLTCVFGFYNKKSFDKINLIFKNKYYAKNLFVKSDIIDNDFINELKSMTSSFHIRILPFTPRVLLFLFDGKNILIVLPLSENYISDDDEIKFLEIRNFEIGKLLEKMIDIALVESLPFDSINPKIKGQYKSNK</sequence>
<name>A0A150J711_9EURY</name>
<dbReference type="Proteomes" id="UP000075398">
    <property type="component" value="Unassembled WGS sequence"/>
</dbReference>
<protein>
    <submittedName>
        <fullName evidence="1">Uncharacterized protein</fullName>
    </submittedName>
</protein>
<dbReference type="AlphaFoldDB" id="A0A150J711"/>
<dbReference type="EMBL" id="LNGC01000012">
    <property type="protein sequence ID" value="KYC52990.1"/>
    <property type="molecule type" value="Genomic_DNA"/>
</dbReference>
<proteinExistence type="predicted"/>